<feature type="domain" description="PD-(D/E)XK nuclease-like" evidence="2">
    <location>
        <begin position="247"/>
        <end position="466"/>
    </location>
</feature>
<dbReference type="InterPro" id="IPR046797">
    <property type="entry name" value="PDDEXK_12"/>
</dbReference>
<feature type="compositionally biased region" description="Polar residues" evidence="1">
    <location>
        <begin position="70"/>
        <end position="80"/>
    </location>
</feature>
<feature type="region of interest" description="Disordered" evidence="1">
    <location>
        <begin position="67"/>
        <end position="97"/>
    </location>
</feature>
<keyword evidence="4" id="KW-1185">Reference proteome</keyword>
<feature type="compositionally biased region" description="Low complexity" evidence="1">
    <location>
        <begin position="124"/>
        <end position="137"/>
    </location>
</feature>
<dbReference type="AlphaFoldDB" id="A0A9W8W637"/>
<feature type="region of interest" description="Disordered" evidence="1">
    <location>
        <begin position="116"/>
        <end position="161"/>
    </location>
</feature>
<dbReference type="Pfam" id="PF20516">
    <property type="entry name" value="PDDEXK_12"/>
    <property type="match status" value="1"/>
</dbReference>
<reference evidence="3" key="1">
    <citation type="submission" date="2022-10" db="EMBL/GenBank/DDBJ databases">
        <title>Tapping the CABI collections for fungal endophytes: first genome assemblies for Collariella, Neodidymelliopsis, Ascochyta clinopodiicola, Didymella pomorum, Didymosphaeria variabile, Neocosmospora piperis and Neocucurbitaria cava.</title>
        <authorList>
            <person name="Hill R."/>
        </authorList>
    </citation>
    <scope>NUCLEOTIDE SEQUENCE</scope>
    <source>
        <strain evidence="3">IMI 366586</strain>
    </source>
</reference>
<name>A0A9W8W637_9HYPO</name>
<sequence length="506" mass="56735">MRQYYAKASNIPSTRQITTSDTINYSPDRMHPDSIESWLNQVASPETVQQRVLTRKRKASDARIVMGVSSPPQSIASTTGYDPDATPRAAESSKRRKVDDGRMIIVGVSLNLRQTNATYDDRTSSQPRSTTPSTTGGSTTGGSTTGGRSNRSKRRVKDMGDLELAEKPVRQVTHLKKEDEYPKDVWALLKSVRNVRRGIRILPGPVADQARQLLTVVDNPLDADDNLYNKNIWALPGIQDGIDWDFDFELKMLERVRDRTETCIAENVSEPSWNSRVHEPLLDVALAPFNGIVGHWDVTKATIDKDYVPQHVPGIDLQSKMVDFCLTLDDGDIIHAAKERLRPSNHRMINHTEYQALRFRPIAISIETKTPDGSSQEARTQLSVWTTAYVAWLRELARVSIGGIDLTLPILTVRGGQWELSFIIDRVDAIDMVTLPPIGDTRSIVDCYKVVALIRSLAVWSATVFRKWMMDKALARPEEYPIANRYPVLSSFHVGSESWTNPLGMA</sequence>
<evidence type="ECO:0000313" key="3">
    <source>
        <dbReference type="EMBL" id="KAJ4313170.1"/>
    </source>
</evidence>
<accession>A0A9W8W637</accession>
<evidence type="ECO:0000259" key="2">
    <source>
        <dbReference type="Pfam" id="PF20516"/>
    </source>
</evidence>
<dbReference type="Proteomes" id="UP001140502">
    <property type="component" value="Unassembled WGS sequence"/>
</dbReference>
<evidence type="ECO:0000313" key="4">
    <source>
        <dbReference type="Proteomes" id="UP001140502"/>
    </source>
</evidence>
<gene>
    <name evidence="3" type="ORF">N0V84_009549</name>
</gene>
<comment type="caution">
    <text evidence="3">The sequence shown here is derived from an EMBL/GenBank/DDBJ whole genome shotgun (WGS) entry which is preliminary data.</text>
</comment>
<protein>
    <recommendedName>
        <fullName evidence="2">PD-(D/E)XK nuclease-like domain-containing protein</fullName>
    </recommendedName>
</protein>
<proteinExistence type="predicted"/>
<dbReference type="EMBL" id="JAPEUR010000266">
    <property type="protein sequence ID" value="KAJ4313170.1"/>
    <property type="molecule type" value="Genomic_DNA"/>
</dbReference>
<dbReference type="OrthoDB" id="5244165at2759"/>
<organism evidence="3 4">
    <name type="scientific">Fusarium piperis</name>
    <dbReference type="NCBI Taxonomy" id="1435070"/>
    <lineage>
        <taxon>Eukaryota</taxon>
        <taxon>Fungi</taxon>
        <taxon>Dikarya</taxon>
        <taxon>Ascomycota</taxon>
        <taxon>Pezizomycotina</taxon>
        <taxon>Sordariomycetes</taxon>
        <taxon>Hypocreomycetidae</taxon>
        <taxon>Hypocreales</taxon>
        <taxon>Nectriaceae</taxon>
        <taxon>Fusarium</taxon>
        <taxon>Fusarium solani species complex</taxon>
    </lineage>
</organism>
<evidence type="ECO:0000256" key="1">
    <source>
        <dbReference type="SAM" id="MobiDB-lite"/>
    </source>
</evidence>